<dbReference type="AlphaFoldDB" id="A0A1M4W5I4"/>
<dbReference type="InterPro" id="IPR036291">
    <property type="entry name" value="NAD(P)-bd_dom_sf"/>
</dbReference>
<evidence type="ECO:0000313" key="2">
    <source>
        <dbReference type="EMBL" id="SHE76405.1"/>
    </source>
</evidence>
<organism evidence="2 3">
    <name type="scientific">Pedobacter caeni</name>
    <dbReference type="NCBI Taxonomy" id="288992"/>
    <lineage>
        <taxon>Bacteria</taxon>
        <taxon>Pseudomonadati</taxon>
        <taxon>Bacteroidota</taxon>
        <taxon>Sphingobacteriia</taxon>
        <taxon>Sphingobacteriales</taxon>
        <taxon>Sphingobacteriaceae</taxon>
        <taxon>Pedobacter</taxon>
    </lineage>
</organism>
<dbReference type="EMBL" id="FQUQ01000001">
    <property type="protein sequence ID" value="SHE76405.1"/>
    <property type="molecule type" value="Genomic_DNA"/>
</dbReference>
<proteinExistence type="predicted"/>
<evidence type="ECO:0000313" key="3">
    <source>
        <dbReference type="Proteomes" id="UP000184287"/>
    </source>
</evidence>
<accession>A0A1M4W5I4</accession>
<dbReference type="CDD" id="cd05269">
    <property type="entry name" value="TMR_SDR_a"/>
    <property type="match status" value="1"/>
</dbReference>
<reference evidence="3" key="1">
    <citation type="submission" date="2016-11" db="EMBL/GenBank/DDBJ databases">
        <authorList>
            <person name="Varghese N."/>
            <person name="Submissions S."/>
        </authorList>
    </citation>
    <scope>NUCLEOTIDE SEQUENCE [LARGE SCALE GENOMIC DNA]</scope>
    <source>
        <strain evidence="3">DSM 16990</strain>
    </source>
</reference>
<dbReference type="InterPro" id="IPR008030">
    <property type="entry name" value="NmrA-like"/>
</dbReference>
<dbReference type="OrthoDB" id="9780595at2"/>
<feature type="domain" description="NmrA-like" evidence="1">
    <location>
        <begin position="3"/>
        <end position="287"/>
    </location>
</feature>
<dbReference type="SUPFAM" id="SSF51735">
    <property type="entry name" value="NAD(P)-binding Rossmann-fold domains"/>
    <property type="match status" value="1"/>
</dbReference>
<evidence type="ECO:0000259" key="1">
    <source>
        <dbReference type="Pfam" id="PF05368"/>
    </source>
</evidence>
<dbReference type="PANTHER" id="PTHR47129">
    <property type="entry name" value="QUINONE OXIDOREDUCTASE 2"/>
    <property type="match status" value="1"/>
</dbReference>
<dbReference type="STRING" id="288992.SAMN04488522_1011139"/>
<gene>
    <name evidence="2" type="ORF">SAMN04488522_1011139</name>
</gene>
<sequence>MYKEKILITGASGAFGKHTIDFLLKKGIAAGNIVALIRSPEKGQELKEKGITVKIGDYDNYQSLVDAFQEIDKLLLVSGTDHNLRSEQHDNVVNAAKESGVKHVVYTSVERKNETSSSPLIMLLASHLYTEKVIKESGIPYTILRNPLYLDFVPVILGDKVRETGVFYPAGETKAGPALRSEMAEVAANILATEGHENKEYSMSNSDQVSFKDIAKILTEVFGKKISYISPDLGFYKDALVMNGVPPDFVDAIAGFAEAIRQGELLPEKTDLEDLLGRKPTTVKEFLKQAYSQPVSG</sequence>
<dbReference type="Gene3D" id="3.40.50.720">
    <property type="entry name" value="NAD(P)-binding Rossmann-like Domain"/>
    <property type="match status" value="1"/>
</dbReference>
<dbReference type="Proteomes" id="UP000184287">
    <property type="component" value="Unassembled WGS sequence"/>
</dbReference>
<dbReference type="Gene3D" id="3.90.25.10">
    <property type="entry name" value="UDP-galactose 4-epimerase, domain 1"/>
    <property type="match status" value="1"/>
</dbReference>
<dbReference type="RefSeq" id="WP_073228477.1">
    <property type="nucleotide sequence ID" value="NZ_FQUQ01000001.1"/>
</dbReference>
<dbReference type="PANTHER" id="PTHR47129:SF1">
    <property type="entry name" value="NMRA-LIKE DOMAIN-CONTAINING PROTEIN"/>
    <property type="match status" value="1"/>
</dbReference>
<protein>
    <submittedName>
        <fullName evidence="2">NAD(P)H dehydrogenase (Quinone)</fullName>
    </submittedName>
</protein>
<dbReference type="InterPro" id="IPR052718">
    <property type="entry name" value="NmrA-type_oxidoreductase"/>
</dbReference>
<dbReference type="Pfam" id="PF05368">
    <property type="entry name" value="NmrA"/>
    <property type="match status" value="1"/>
</dbReference>
<keyword evidence="3" id="KW-1185">Reference proteome</keyword>
<name>A0A1M4W5I4_9SPHI</name>